<evidence type="ECO:0000313" key="1">
    <source>
        <dbReference type="EMBL" id="OSS54545.1"/>
    </source>
</evidence>
<dbReference type="Proteomes" id="UP000193240">
    <property type="component" value="Unassembled WGS sequence"/>
</dbReference>
<keyword evidence="2" id="KW-1185">Reference proteome</keyword>
<reference evidence="1 2" key="1">
    <citation type="journal article" date="2017" name="Genome Announc.">
        <title>Genome sequence of the saprophytic ascomycete Epicoccum nigrum ICMP 19927 strain isolated from New Zealand.</title>
        <authorList>
            <person name="Fokin M."/>
            <person name="Fleetwood D."/>
            <person name="Weir B.S."/>
            <person name="Villas-Boas S.G."/>
        </authorList>
    </citation>
    <scope>NUCLEOTIDE SEQUENCE [LARGE SCALE GENOMIC DNA]</scope>
    <source>
        <strain evidence="1 2">ICMP 19927</strain>
    </source>
</reference>
<organism evidence="1 2">
    <name type="scientific">Epicoccum nigrum</name>
    <name type="common">Soil fungus</name>
    <name type="synonym">Epicoccum purpurascens</name>
    <dbReference type="NCBI Taxonomy" id="105696"/>
    <lineage>
        <taxon>Eukaryota</taxon>
        <taxon>Fungi</taxon>
        <taxon>Dikarya</taxon>
        <taxon>Ascomycota</taxon>
        <taxon>Pezizomycotina</taxon>
        <taxon>Dothideomycetes</taxon>
        <taxon>Pleosporomycetidae</taxon>
        <taxon>Pleosporales</taxon>
        <taxon>Pleosporineae</taxon>
        <taxon>Didymellaceae</taxon>
        <taxon>Epicoccum</taxon>
    </lineage>
</organism>
<name>A0A1Y2MEI7_EPING</name>
<gene>
    <name evidence="1" type="ORF">B5807_01066</name>
</gene>
<proteinExistence type="predicted"/>
<protein>
    <submittedName>
        <fullName evidence="1">Uncharacterized protein</fullName>
    </submittedName>
</protein>
<evidence type="ECO:0000313" key="2">
    <source>
        <dbReference type="Proteomes" id="UP000193240"/>
    </source>
</evidence>
<dbReference type="EMBL" id="KZ107838">
    <property type="protein sequence ID" value="OSS54545.1"/>
    <property type="molecule type" value="Genomic_DNA"/>
</dbReference>
<accession>A0A1Y2MEI7</accession>
<sequence length="178" mass="20274">MVTNEFGGGIKQVARVDKVVAQSLFDRADEQARTIESRKRELVKNSSEFTKLICRPHDTPFSMTLEKTATESLKLKLSLMLSPKDYRIRYCQPGTRYDPTWMKSRNDKNQQVADHKAADKKITLCLFPALLAQDTQPFADDARIEDVLVKNRKFFPASDEPKPFNPKQCVAKAVVLVL</sequence>
<dbReference type="AlphaFoldDB" id="A0A1Y2MEI7"/>
<dbReference type="InParanoid" id="A0A1Y2MEI7"/>